<keyword evidence="5 9" id="KW-0805">Transcription regulation</keyword>
<evidence type="ECO:0000256" key="11">
    <source>
        <dbReference type="SAM" id="MobiDB-lite"/>
    </source>
</evidence>
<comment type="subcellular location">
    <subcellularLocation>
        <location evidence="1 9">Nucleus</location>
    </subcellularLocation>
</comment>
<protein>
    <recommendedName>
        <fullName evidence="3 9">Chromatin modification-related protein EAF6</fullName>
    </recommendedName>
</protein>
<evidence type="ECO:0000256" key="8">
    <source>
        <dbReference type="ARBA" id="ARBA00023242"/>
    </source>
</evidence>
<keyword evidence="9" id="KW-0234">DNA repair</keyword>
<keyword evidence="9" id="KW-0227">DNA damage</keyword>
<evidence type="ECO:0000256" key="5">
    <source>
        <dbReference type="ARBA" id="ARBA00023015"/>
    </source>
</evidence>
<dbReference type="Pfam" id="PF09340">
    <property type="entry name" value="NuA4"/>
    <property type="match status" value="1"/>
</dbReference>
<dbReference type="EMBL" id="DS268111">
    <property type="protein sequence ID" value="KMM69611.1"/>
    <property type="molecule type" value="Genomic_DNA"/>
</dbReference>
<gene>
    <name evidence="12" type="ORF">CPAG_05926</name>
</gene>
<dbReference type="GO" id="GO:0035267">
    <property type="term" value="C:NuA4 histone acetyltransferase complex"/>
    <property type="evidence" value="ECO:0007669"/>
    <property type="project" value="UniProtKB-UniRule"/>
</dbReference>
<dbReference type="GO" id="GO:0005634">
    <property type="term" value="C:nucleus"/>
    <property type="evidence" value="ECO:0007669"/>
    <property type="project" value="UniProtKB-SubCell"/>
</dbReference>
<comment type="subunit">
    <text evidence="9">Component of the NuA4 histone acetyltransferase complex.</text>
</comment>
<feature type="coiled-coil region" evidence="10">
    <location>
        <begin position="37"/>
        <end position="64"/>
    </location>
</feature>
<comment type="function">
    <text evidence="9">Component of the NuA4 histone acetyltransferase complex which is involved in transcriptional activation of selected genes principally by acetylation of nucleosomal histone H4 and H2A. The NuA4 complex is also involved in DNA repair.</text>
</comment>
<keyword evidence="4 9" id="KW-0156">Chromatin regulator</keyword>
<dbReference type="AlphaFoldDB" id="A0A0J6F9D8"/>
<name>A0A0J6F9D8_COCPO</name>
<evidence type="ECO:0000256" key="1">
    <source>
        <dbReference type="ARBA" id="ARBA00004123"/>
    </source>
</evidence>
<dbReference type="PANTHER" id="PTHR13476">
    <property type="entry name" value="CHROMATIN MODIFICATION-RELATED PROTEIN MEAF6"/>
    <property type="match status" value="1"/>
</dbReference>
<feature type="region of interest" description="Disordered" evidence="11">
    <location>
        <begin position="1"/>
        <end position="33"/>
    </location>
</feature>
<sequence length="222" mass="23288">MTENVPPSTAPSAPGTTAATGPGAAGQAPPTRGVPYYEKLRKELRDTLQKKRLLDRNLATLEESIYRFEQSYLEETGAGNIIKGFDNYIKGSAGASSLGAAGGLGSSFAVAPLERAAEGPQREGKHKYRVFSQSSASFMRDSPAPSSAHTTPSHAPTPTYSGSSGKADRDAKDSSAPNSVKGAASKNKKKSAGAAREREDDDDGGETKPPVKRLKITYGRGD</sequence>
<feature type="compositionally biased region" description="Low complexity" evidence="11">
    <location>
        <begin position="1"/>
        <end position="31"/>
    </location>
</feature>
<reference evidence="13" key="2">
    <citation type="journal article" date="2009" name="Genome Res.">
        <title>Comparative genomic analyses of the human fungal pathogens Coccidioides and their relatives.</title>
        <authorList>
            <person name="Sharpton T.J."/>
            <person name="Stajich J.E."/>
            <person name="Rounsley S.D."/>
            <person name="Gardner M.J."/>
            <person name="Wortman J.R."/>
            <person name="Jordar V.S."/>
            <person name="Maiti R."/>
            <person name="Kodira C.D."/>
            <person name="Neafsey D.E."/>
            <person name="Zeng Q."/>
            <person name="Hung C.-Y."/>
            <person name="McMahan C."/>
            <person name="Muszewska A."/>
            <person name="Grynberg M."/>
            <person name="Mandel M.A."/>
            <person name="Kellner E.M."/>
            <person name="Barker B.M."/>
            <person name="Galgiani J.N."/>
            <person name="Orbach M.J."/>
            <person name="Kirkland T.N."/>
            <person name="Cole G.T."/>
            <person name="Henn M.R."/>
            <person name="Birren B.W."/>
            <person name="Taylor J.W."/>
        </authorList>
    </citation>
    <scope>NUCLEOTIDE SEQUENCE [LARGE SCALE GENOMIC DNA]</scope>
    <source>
        <strain evidence="13">RMSCC 3488</strain>
    </source>
</reference>
<proteinExistence type="inferred from homology"/>
<feature type="compositionally biased region" description="Low complexity" evidence="11">
    <location>
        <begin position="142"/>
        <end position="159"/>
    </location>
</feature>
<reference evidence="12 13" key="1">
    <citation type="submission" date="2007-06" db="EMBL/GenBank/DDBJ databases">
        <title>The Genome Sequence of Coccidioides posadasii RMSCC_3488.</title>
        <authorList>
            <consortium name="Coccidioides Genome Resources Consortium"/>
            <consortium name="The Broad Institute Genome Sequencing Platform"/>
            <person name="Henn M.R."/>
            <person name="Sykes S."/>
            <person name="Young S."/>
            <person name="Jaffe D."/>
            <person name="Berlin A."/>
            <person name="Alvarez P."/>
            <person name="Butler J."/>
            <person name="Gnerre S."/>
            <person name="Grabherr M."/>
            <person name="Mauceli E."/>
            <person name="Brockman W."/>
            <person name="Kodira C."/>
            <person name="Alvarado L."/>
            <person name="Zeng Q."/>
            <person name="Crawford M."/>
            <person name="Antoine C."/>
            <person name="Devon K."/>
            <person name="Galgiani J."/>
            <person name="Orsborn K."/>
            <person name="Lewis M.L."/>
            <person name="Nusbaum C."/>
            <person name="Galagan J."/>
            <person name="Birren B."/>
        </authorList>
    </citation>
    <scope>NUCLEOTIDE SEQUENCE [LARGE SCALE GENOMIC DNA]</scope>
    <source>
        <strain evidence="12 13">RMSCC 3488</strain>
    </source>
</reference>
<dbReference type="VEuPathDB" id="FungiDB:CPAG_05926"/>
<evidence type="ECO:0000256" key="7">
    <source>
        <dbReference type="ARBA" id="ARBA00023163"/>
    </source>
</evidence>
<dbReference type="GO" id="GO:0006281">
    <property type="term" value="P:DNA repair"/>
    <property type="evidence" value="ECO:0007669"/>
    <property type="project" value="UniProtKB-UniRule"/>
</dbReference>
<keyword evidence="7 9" id="KW-0804">Transcription</keyword>
<keyword evidence="8 9" id="KW-0539">Nucleus</keyword>
<reference evidence="13" key="3">
    <citation type="journal article" date="2010" name="Genome Res.">
        <title>Population genomic sequencing of Coccidioides fungi reveals recent hybridization and transposon control.</title>
        <authorList>
            <person name="Neafsey D.E."/>
            <person name="Barker B.M."/>
            <person name="Sharpton T.J."/>
            <person name="Stajich J.E."/>
            <person name="Park D.J."/>
            <person name="Whiston E."/>
            <person name="Hung C.-Y."/>
            <person name="McMahan C."/>
            <person name="White J."/>
            <person name="Sykes S."/>
            <person name="Heiman D."/>
            <person name="Young S."/>
            <person name="Zeng Q."/>
            <person name="Abouelleil A."/>
            <person name="Aftuck L."/>
            <person name="Bessette D."/>
            <person name="Brown A."/>
            <person name="FitzGerald M."/>
            <person name="Lui A."/>
            <person name="Macdonald J.P."/>
            <person name="Priest M."/>
            <person name="Orbach M.J."/>
            <person name="Galgiani J.N."/>
            <person name="Kirkland T.N."/>
            <person name="Cole G.T."/>
            <person name="Birren B.W."/>
            <person name="Henn M.R."/>
            <person name="Taylor J.W."/>
            <person name="Rounsley S.D."/>
        </authorList>
    </citation>
    <scope>NUCLEOTIDE SEQUENCE [LARGE SCALE GENOMIC DNA]</scope>
    <source>
        <strain evidence="13">RMSCC 3488</strain>
    </source>
</reference>
<dbReference type="OrthoDB" id="440324at2759"/>
<organism evidence="12 13">
    <name type="scientific">Coccidioides posadasii RMSCC 3488</name>
    <dbReference type="NCBI Taxonomy" id="454284"/>
    <lineage>
        <taxon>Eukaryota</taxon>
        <taxon>Fungi</taxon>
        <taxon>Dikarya</taxon>
        <taxon>Ascomycota</taxon>
        <taxon>Pezizomycotina</taxon>
        <taxon>Eurotiomycetes</taxon>
        <taxon>Eurotiomycetidae</taxon>
        <taxon>Onygenales</taxon>
        <taxon>Onygenaceae</taxon>
        <taxon>Coccidioides</taxon>
    </lineage>
</organism>
<dbReference type="InterPro" id="IPR015418">
    <property type="entry name" value="Eaf6"/>
</dbReference>
<evidence type="ECO:0000256" key="4">
    <source>
        <dbReference type="ARBA" id="ARBA00022853"/>
    </source>
</evidence>
<keyword evidence="6 10" id="KW-0175">Coiled coil</keyword>
<dbReference type="GO" id="GO:0006325">
    <property type="term" value="P:chromatin organization"/>
    <property type="evidence" value="ECO:0007669"/>
    <property type="project" value="UniProtKB-KW"/>
</dbReference>
<comment type="similarity">
    <text evidence="2 9">Belongs to the EAF6 family.</text>
</comment>
<evidence type="ECO:0000313" key="13">
    <source>
        <dbReference type="Proteomes" id="UP000054567"/>
    </source>
</evidence>
<evidence type="ECO:0000256" key="9">
    <source>
        <dbReference type="RuleBase" id="RU368022"/>
    </source>
</evidence>
<evidence type="ECO:0000256" key="2">
    <source>
        <dbReference type="ARBA" id="ARBA00010916"/>
    </source>
</evidence>
<dbReference type="Proteomes" id="UP000054567">
    <property type="component" value="Unassembled WGS sequence"/>
</dbReference>
<evidence type="ECO:0000256" key="6">
    <source>
        <dbReference type="ARBA" id="ARBA00023054"/>
    </source>
</evidence>
<evidence type="ECO:0000313" key="12">
    <source>
        <dbReference type="EMBL" id="KMM69611.1"/>
    </source>
</evidence>
<evidence type="ECO:0000256" key="3">
    <source>
        <dbReference type="ARBA" id="ARBA00018504"/>
    </source>
</evidence>
<accession>A0A0J6F9D8</accession>
<evidence type="ECO:0000256" key="10">
    <source>
        <dbReference type="SAM" id="Coils"/>
    </source>
</evidence>
<feature type="region of interest" description="Disordered" evidence="11">
    <location>
        <begin position="115"/>
        <end position="222"/>
    </location>
</feature>